<evidence type="ECO:0000256" key="2">
    <source>
        <dbReference type="ARBA" id="ARBA00022692"/>
    </source>
</evidence>
<dbReference type="GO" id="GO:0016020">
    <property type="term" value="C:membrane"/>
    <property type="evidence" value="ECO:0007669"/>
    <property type="project" value="UniProtKB-SubCell"/>
</dbReference>
<gene>
    <name evidence="8" type="primary">ga10597</name>
    <name evidence="8" type="ORF">PR202_ga10597</name>
</gene>
<dbReference type="PANTHER" id="PTHR48063">
    <property type="entry name" value="LRR RECEPTOR-LIKE KINASE"/>
    <property type="match status" value="1"/>
</dbReference>
<comment type="subcellular location">
    <subcellularLocation>
        <location evidence="1">Membrane</location>
        <topology evidence="1">Single-pass type I membrane protein</topology>
    </subcellularLocation>
</comment>
<keyword evidence="4 7" id="KW-1133">Transmembrane helix</keyword>
<organism evidence="8 9">
    <name type="scientific">Eleusine coracana subsp. coracana</name>
    <dbReference type="NCBI Taxonomy" id="191504"/>
    <lineage>
        <taxon>Eukaryota</taxon>
        <taxon>Viridiplantae</taxon>
        <taxon>Streptophyta</taxon>
        <taxon>Embryophyta</taxon>
        <taxon>Tracheophyta</taxon>
        <taxon>Spermatophyta</taxon>
        <taxon>Magnoliopsida</taxon>
        <taxon>Liliopsida</taxon>
        <taxon>Poales</taxon>
        <taxon>Poaceae</taxon>
        <taxon>PACMAD clade</taxon>
        <taxon>Chloridoideae</taxon>
        <taxon>Cynodonteae</taxon>
        <taxon>Eleusininae</taxon>
        <taxon>Eleusine</taxon>
    </lineage>
</organism>
<dbReference type="AlphaFoldDB" id="A0AAV5C738"/>
<evidence type="ECO:0000256" key="5">
    <source>
        <dbReference type="ARBA" id="ARBA00023136"/>
    </source>
</evidence>
<keyword evidence="6" id="KW-0325">Glycoprotein</keyword>
<evidence type="ECO:0000313" key="8">
    <source>
        <dbReference type="EMBL" id="GJM93989.1"/>
    </source>
</evidence>
<dbReference type="PANTHER" id="PTHR48063:SF31">
    <property type="entry name" value="OS01G0601700 PROTEIN"/>
    <property type="match status" value="1"/>
</dbReference>
<evidence type="ECO:0000256" key="6">
    <source>
        <dbReference type="ARBA" id="ARBA00023180"/>
    </source>
</evidence>
<dbReference type="Proteomes" id="UP001054889">
    <property type="component" value="Unassembled WGS sequence"/>
</dbReference>
<evidence type="ECO:0000256" key="3">
    <source>
        <dbReference type="ARBA" id="ARBA00022729"/>
    </source>
</evidence>
<keyword evidence="9" id="KW-1185">Reference proteome</keyword>
<keyword evidence="5 7" id="KW-0472">Membrane</keyword>
<evidence type="ECO:0000313" key="9">
    <source>
        <dbReference type="Proteomes" id="UP001054889"/>
    </source>
</evidence>
<evidence type="ECO:0000256" key="7">
    <source>
        <dbReference type="SAM" id="Phobius"/>
    </source>
</evidence>
<reference evidence="8" key="1">
    <citation type="journal article" date="2018" name="DNA Res.">
        <title>Multiple hybrid de novo genome assembly of finger millet, an orphan allotetraploid crop.</title>
        <authorList>
            <person name="Hatakeyama M."/>
            <person name="Aluri S."/>
            <person name="Balachadran M.T."/>
            <person name="Sivarajan S.R."/>
            <person name="Patrignani A."/>
            <person name="Gruter S."/>
            <person name="Poveda L."/>
            <person name="Shimizu-Inatsugi R."/>
            <person name="Baeten J."/>
            <person name="Francoijs K.J."/>
            <person name="Nataraja K.N."/>
            <person name="Reddy Y.A.N."/>
            <person name="Phadnis S."/>
            <person name="Ravikumar R.L."/>
            <person name="Schlapbach R."/>
            <person name="Sreeman S.M."/>
            <person name="Shimizu K.K."/>
        </authorList>
    </citation>
    <scope>NUCLEOTIDE SEQUENCE</scope>
</reference>
<name>A0AAV5C738_ELECO</name>
<evidence type="ECO:0000256" key="1">
    <source>
        <dbReference type="ARBA" id="ARBA00004479"/>
    </source>
</evidence>
<keyword evidence="2 7" id="KW-0812">Transmembrane</keyword>
<reference evidence="8" key="2">
    <citation type="submission" date="2021-12" db="EMBL/GenBank/DDBJ databases">
        <title>Resequencing data analysis of finger millet.</title>
        <authorList>
            <person name="Hatakeyama M."/>
            <person name="Aluri S."/>
            <person name="Balachadran M.T."/>
            <person name="Sivarajan S.R."/>
            <person name="Poveda L."/>
            <person name="Shimizu-Inatsugi R."/>
            <person name="Schlapbach R."/>
            <person name="Sreeman S.M."/>
            <person name="Shimizu K.K."/>
        </authorList>
    </citation>
    <scope>NUCLEOTIDE SEQUENCE</scope>
</reference>
<evidence type="ECO:0000256" key="4">
    <source>
        <dbReference type="ARBA" id="ARBA00022989"/>
    </source>
</evidence>
<proteinExistence type="predicted"/>
<keyword evidence="3" id="KW-0732">Signal</keyword>
<sequence>MYIGNPRLCGPPLMNNCSTNETNQNVNLEHEGETHDILSLYLRLSTGFMVGVWTLFCAMLFNNTLRIACFRLFDMLYDKINVQVAVSKAIFMRKFRHEEP</sequence>
<protein>
    <submittedName>
        <fullName evidence="8">Uncharacterized protein</fullName>
    </submittedName>
</protein>
<dbReference type="EMBL" id="BQKI01000004">
    <property type="protein sequence ID" value="GJM93989.1"/>
    <property type="molecule type" value="Genomic_DNA"/>
</dbReference>
<comment type="caution">
    <text evidence="8">The sequence shown here is derived from an EMBL/GenBank/DDBJ whole genome shotgun (WGS) entry which is preliminary data.</text>
</comment>
<dbReference type="InterPro" id="IPR046956">
    <property type="entry name" value="RLP23-like"/>
</dbReference>
<accession>A0AAV5C738</accession>
<feature type="transmembrane region" description="Helical" evidence="7">
    <location>
        <begin position="40"/>
        <end position="61"/>
    </location>
</feature>